<keyword evidence="1" id="KW-0812">Transmembrane</keyword>
<dbReference type="STRING" id="295069.SAMN05421856_101437"/>
<feature type="transmembrane region" description="Helical" evidence="1">
    <location>
        <begin position="33"/>
        <end position="54"/>
    </location>
</feature>
<protein>
    <recommendedName>
        <fullName evidence="2">DUF8201 domain-containing protein</fullName>
    </recommendedName>
</protein>
<keyword evidence="4" id="KW-1185">Reference proteome</keyword>
<keyword evidence="1" id="KW-0472">Membrane</keyword>
<keyword evidence="1" id="KW-1133">Transmembrane helix</keyword>
<proteinExistence type="predicted"/>
<sequence>MFLILLSSIFLIPVLIGCGKVFDCVLPNPFDGVYAKALHGIFGICIIWTILAFFTPLNSPVEISTMLIGLFFFFKGITYKEFNIFSKKDYILTIVISVIILFCGSFYPFILDHFGYYVPTIKWLTEFGIVRGISNLDLTLGQISVWHIFQAGFSNISDPFLRMNSILLIIYALYIIKEKSWIQLCFLPVLLLFCQSPSPDLPVIVFSLIILMEILKGNQSTASLFAFSVFVFAIKPTMIWLPIVSFLYSLFIIKSSLKILIPGFLILILFFVKNIWTFGYPIFPISIGDVCVSWKPNKEVLRISSQFAIQKTYDMQYSYQEISRFTFADYIKNWLFLDGIKSVINISFIISIIALIIFSFIKKNKIISLICFSIIIKSILVILFSAQYRFFIDVFFVIFLLFFFNFFNKKRSIIVFSIFSIIIIGFLTVPSILQTYIPSFRLGNFMGRMKKEQIYVPSQYSNQEFNNYKVGNLSFHVSKRYPYNFDTKLPAISESYIFDDIKAGIFPQLADKKNIRKGFTWKTLDAKERAQAEKVINSIKNTYQQNK</sequence>
<accession>A0A1H7W368</accession>
<name>A0A1H7W368_9FLAO</name>
<dbReference type="Proteomes" id="UP000199450">
    <property type="component" value="Unassembled WGS sequence"/>
</dbReference>
<feature type="transmembrane region" description="Helical" evidence="1">
    <location>
        <begin position="90"/>
        <end position="111"/>
    </location>
</feature>
<dbReference type="NCBIfam" id="NF047510">
    <property type="entry name" value="LIC_10190_fam"/>
    <property type="match status" value="1"/>
</dbReference>
<dbReference type="InterPro" id="IPR058065">
    <property type="entry name" value="LIC_10190-like"/>
</dbReference>
<feature type="transmembrane region" description="Helical" evidence="1">
    <location>
        <begin position="159"/>
        <end position="176"/>
    </location>
</feature>
<dbReference type="InterPro" id="IPR058514">
    <property type="entry name" value="DUF8201"/>
</dbReference>
<gene>
    <name evidence="3" type="ORF">SAMN05421856_101437</name>
</gene>
<feature type="transmembrane region" description="Helical" evidence="1">
    <location>
        <begin position="366"/>
        <end position="384"/>
    </location>
</feature>
<evidence type="ECO:0000313" key="3">
    <source>
        <dbReference type="EMBL" id="SEM15505.1"/>
    </source>
</evidence>
<feature type="transmembrane region" description="Helical" evidence="1">
    <location>
        <begin position="342"/>
        <end position="361"/>
    </location>
</feature>
<evidence type="ECO:0000313" key="4">
    <source>
        <dbReference type="Proteomes" id="UP000199450"/>
    </source>
</evidence>
<feature type="transmembrane region" description="Helical" evidence="1">
    <location>
        <begin position="61"/>
        <end position="78"/>
    </location>
</feature>
<dbReference type="EMBL" id="FOBV01000001">
    <property type="protein sequence ID" value="SEM15505.1"/>
    <property type="molecule type" value="Genomic_DNA"/>
</dbReference>
<evidence type="ECO:0000256" key="1">
    <source>
        <dbReference type="SAM" id="Phobius"/>
    </source>
</evidence>
<dbReference type="OrthoDB" id="344987at2"/>
<organism evidence="3 4">
    <name type="scientific">Chryseobacterium taichungense</name>
    <dbReference type="NCBI Taxonomy" id="295069"/>
    <lineage>
        <taxon>Bacteria</taxon>
        <taxon>Pseudomonadati</taxon>
        <taxon>Bacteroidota</taxon>
        <taxon>Flavobacteriia</taxon>
        <taxon>Flavobacteriales</taxon>
        <taxon>Weeksellaceae</taxon>
        <taxon>Chryseobacterium group</taxon>
        <taxon>Chryseobacterium</taxon>
    </lineage>
</organism>
<feature type="transmembrane region" description="Helical" evidence="1">
    <location>
        <begin position="259"/>
        <end position="276"/>
    </location>
</feature>
<reference evidence="4" key="1">
    <citation type="submission" date="2016-10" db="EMBL/GenBank/DDBJ databases">
        <authorList>
            <person name="Varghese N."/>
            <person name="Submissions S."/>
        </authorList>
    </citation>
    <scope>NUCLEOTIDE SEQUENCE [LARGE SCALE GENOMIC DNA]</scope>
    <source>
        <strain evidence="4">DSM 17453</strain>
    </source>
</reference>
<feature type="transmembrane region" description="Helical" evidence="1">
    <location>
        <begin position="224"/>
        <end position="247"/>
    </location>
</feature>
<dbReference type="RefSeq" id="WP_089998191.1">
    <property type="nucleotide sequence ID" value="NZ_FOBV01000001.1"/>
</dbReference>
<feature type="transmembrane region" description="Helical" evidence="1">
    <location>
        <begin position="188"/>
        <end position="212"/>
    </location>
</feature>
<feature type="transmembrane region" description="Helical" evidence="1">
    <location>
        <begin position="390"/>
        <end position="407"/>
    </location>
</feature>
<evidence type="ECO:0000259" key="2">
    <source>
        <dbReference type="Pfam" id="PF26626"/>
    </source>
</evidence>
<dbReference type="Pfam" id="PF26626">
    <property type="entry name" value="DUF8201"/>
    <property type="match status" value="1"/>
</dbReference>
<dbReference type="AlphaFoldDB" id="A0A1H7W368"/>
<feature type="transmembrane region" description="Helical" evidence="1">
    <location>
        <begin position="414"/>
        <end position="433"/>
    </location>
</feature>
<feature type="domain" description="DUF8201" evidence="2">
    <location>
        <begin position="1"/>
        <end position="396"/>
    </location>
</feature>